<evidence type="ECO:0000313" key="2">
    <source>
        <dbReference type="EMBL" id="TVY58733.1"/>
    </source>
</evidence>
<organism evidence="2 3">
    <name type="scientific">Lachnellula cervina</name>
    <dbReference type="NCBI Taxonomy" id="1316786"/>
    <lineage>
        <taxon>Eukaryota</taxon>
        <taxon>Fungi</taxon>
        <taxon>Dikarya</taxon>
        <taxon>Ascomycota</taxon>
        <taxon>Pezizomycotina</taxon>
        <taxon>Leotiomycetes</taxon>
        <taxon>Helotiales</taxon>
        <taxon>Lachnaceae</taxon>
        <taxon>Lachnellula</taxon>
    </lineage>
</organism>
<comment type="caution">
    <text evidence="2">The sequence shown here is derived from an EMBL/GenBank/DDBJ whole genome shotgun (WGS) entry which is preliminary data.</text>
</comment>
<accession>A0A7D8UUV9</accession>
<evidence type="ECO:0000313" key="3">
    <source>
        <dbReference type="Proteomes" id="UP000481288"/>
    </source>
</evidence>
<dbReference type="PANTHER" id="PTHR23242">
    <property type="entry name" value="TRANSCRIPTION FACTOR HOXA13"/>
    <property type="match status" value="1"/>
</dbReference>
<keyword evidence="3" id="KW-1185">Reference proteome</keyword>
<sequence length="1495" mass="155318">MAVDSNGRLPEPGQKGMNGHAIAPRSKTVKKRKGFSVFSMITRLLTWYSIITILFRCPATVDLLTDTSPKICKPYFQLRSAVAPHLEPYYDAYAARYVDAARPYYETLDKRIITPATVLGKKYGAPRVAQAQAFGQAQWGKTVQPQVEKYQDIVKGKYNEIVAPHVEKVAATTTPYYEIAKTNAFQTYYGHILPTYYAVQPYALQGYSLASDFTINTAVPYSKWAWATGAIFVERTLWPKLRILYGENVEPQLVRIGERLGRYRDGKKLKAVVEEVDISASASSASETFSSISASIALAHSTTSTPSTSSSVSSAASVAAPEDTPKSEKEIREKAQIIVANDLKTWQEKFAKAADEGSDELEDRMTEITDRLVQSQAQGVGKALIIQLEETVKSSLQSLKSNIISIVDSSKDAEESEEAIGNAVRKAGVAIKEKAQDVRTWRQNFDRETTSLVSTAASDTFEILDHIRDLGLQEIGMRWAWTDGITHKDWTKYHKLKGKFDEWRVDVENVVAEHPGLGKARAASEEVENKAMSIAEEAAKELARLKETGRWKLSTKDTSDDWTTKYMPAAAANAAQKVIDKVKEASEAVAPSSQGTMESVASVASSSVAEAVSSASSIAASQVDNAQSAASSVSSRVVGTPQGTVESVVSVASASASSVADQASSSIIGTSQGSVESVASVAKESASSLADQASSSVIGTSQGTVESVISVASDSASSLSAKASASIVGEEPGIVQKASSSVKSAASVVSDSASSLSDAAGSSISSGSSEVSKAASQASSSLGSATSSIGSSLSKSVTDGSSAASSSASSASSTASKKVWGGAMAQHVEARQIIYEDMVEDSDEETYSEKIQSMASEAGDKYADLTKAVSEALLKPSSTQGYQVTSLAAQQYSSAFAAASSVLYGTEQGTGESIASAASSRYSDAVSAASAIIYGTPVPITDSIASKASAAYSSALSVASDNYDNARSAVSAQISGEPKPAHEALFSSAQAAYSDSIEAASSGLQAAVSAASTAIYGAPPGALESMSSVAQARLQEGLSAASSRYSDAKSYVAAVNTGAPQKQKMLQQMQEQYYAGIGMAHAHYSEFLEAASSAVMPKPTPFHESLYSKASAGVVGTPTPGYEDALSTAQSAYSGAVAGASSQLDQLLSSIKSVGGAQKDLVATGVASSRYSAALAEASSSYASISSAIAEKVKDKASDASNVIYGSETPFTESVASAASENWEALITKASNQIYAQPTPYFVTQRLMSEALEYGAAATDAATNQYHVVQSIISELVVGKEPDFTESVYNKLSSAYYTGAGEAASSASSYASDAYASATSVLSSVFTPPPALEDILSSASARVNEAIDAASVQVYGSSTGYGEAASSNIADAASSAQKAISEAIYGTSTGTYESVTSVAGETYASATDAAAEALSAAQAKVSSAIYGEEKSAVESAQARLNAAVESARAKLGEYAAGAGGQASEVYSKASEGVEDFASSVSSVVEKATGSAKDEL</sequence>
<dbReference type="EMBL" id="QGMG01000028">
    <property type="protein sequence ID" value="TVY58733.1"/>
    <property type="molecule type" value="Genomic_DNA"/>
</dbReference>
<dbReference type="PANTHER" id="PTHR23242:SF9">
    <property type="entry name" value="TRANSCRIPTION FACTOR HOXA13"/>
    <property type="match status" value="1"/>
</dbReference>
<dbReference type="OrthoDB" id="3260408at2759"/>
<gene>
    <name evidence="2" type="ORF">LCER1_G002037</name>
</gene>
<feature type="compositionally biased region" description="Low complexity" evidence="1">
    <location>
        <begin position="302"/>
        <end position="321"/>
    </location>
</feature>
<evidence type="ECO:0000256" key="1">
    <source>
        <dbReference type="SAM" id="MobiDB-lite"/>
    </source>
</evidence>
<proteinExistence type="predicted"/>
<feature type="region of interest" description="Disordered" evidence="1">
    <location>
        <begin position="302"/>
        <end position="330"/>
    </location>
</feature>
<reference evidence="2 3" key="1">
    <citation type="submission" date="2018-05" db="EMBL/GenBank/DDBJ databases">
        <title>Whole genome sequencing for identification of molecular markers to develop diagnostic detection tools for the regulated plant pathogen Lachnellula willkommii.</title>
        <authorList>
            <person name="Giroux E."/>
            <person name="Bilodeau G."/>
        </authorList>
    </citation>
    <scope>NUCLEOTIDE SEQUENCE [LARGE SCALE GENOMIC DNA]</scope>
    <source>
        <strain evidence="2 3">CBS 625.97</strain>
    </source>
</reference>
<name>A0A7D8UUV9_9HELO</name>
<dbReference type="Proteomes" id="UP000481288">
    <property type="component" value="Unassembled WGS sequence"/>
</dbReference>
<protein>
    <submittedName>
        <fullName evidence="2">Uncharacterized protein</fullName>
    </submittedName>
</protein>
<feature type="region of interest" description="Disordered" evidence="1">
    <location>
        <begin position="1"/>
        <end position="21"/>
    </location>
</feature>